<evidence type="ECO:0000313" key="2">
    <source>
        <dbReference type="EMBL" id="SMX88192.1"/>
    </source>
</evidence>
<proteinExistence type="predicted"/>
<keyword evidence="1" id="KW-0812">Transmembrane</keyword>
<reference evidence="3" key="1">
    <citation type="submission" date="2017-03" db="EMBL/GenBank/DDBJ databases">
        <authorList>
            <person name="Monnet C."/>
        </authorList>
    </citation>
    <scope>NUCLEOTIDE SEQUENCE [LARGE SCALE GENOMIC DNA]</scope>
    <source>
        <strain evidence="3">Mu101</strain>
    </source>
</reference>
<evidence type="ECO:0000313" key="3">
    <source>
        <dbReference type="Proteomes" id="UP000234498"/>
    </source>
</evidence>
<dbReference type="AlphaFoldDB" id="A0A2H1JM63"/>
<feature type="transmembrane region" description="Helical" evidence="1">
    <location>
        <begin position="135"/>
        <end position="153"/>
    </location>
</feature>
<keyword evidence="1" id="KW-0472">Membrane</keyword>
<sequence>MAPRIVFSAAIVIGVLPDITIVPLSGNSQNPLVAIFYLLGLFFAALFRSLVGVFALILVKNATLTRRFVGMGIFFVACLDISILTHMVTMFVDRLPGEARGSIAIVIAITAVIEAIYVALVFVSWNVVRHRRWMICLASIPYAVAVVGVGQAADGLFSSIDAPYELSTTLTTLLDLVLMSLGFGLFHLLDRIRGATVPIDRANSASFHHDVPVRPVNTRPGYLPGYPGA</sequence>
<keyword evidence="1" id="KW-1133">Transmembrane helix</keyword>
<dbReference type="EMBL" id="FXZA01000016">
    <property type="protein sequence ID" value="SMX88192.1"/>
    <property type="molecule type" value="Genomic_DNA"/>
</dbReference>
<organism evidence="2 3">
    <name type="scientific">Brevibacterium linens</name>
    <dbReference type="NCBI Taxonomy" id="1703"/>
    <lineage>
        <taxon>Bacteria</taxon>
        <taxon>Bacillati</taxon>
        <taxon>Actinomycetota</taxon>
        <taxon>Actinomycetes</taxon>
        <taxon>Micrococcales</taxon>
        <taxon>Brevibacteriaceae</taxon>
        <taxon>Brevibacterium</taxon>
    </lineage>
</organism>
<evidence type="ECO:0000256" key="1">
    <source>
        <dbReference type="SAM" id="Phobius"/>
    </source>
</evidence>
<feature type="transmembrane region" description="Helical" evidence="1">
    <location>
        <begin position="33"/>
        <end position="59"/>
    </location>
</feature>
<gene>
    <name evidence="2" type="ORF">BLIN101_02429</name>
</gene>
<name>A0A2H1JM63_BRELN</name>
<feature type="transmembrane region" description="Helical" evidence="1">
    <location>
        <begin position="103"/>
        <end position="123"/>
    </location>
</feature>
<feature type="transmembrane region" description="Helical" evidence="1">
    <location>
        <begin position="173"/>
        <end position="189"/>
    </location>
</feature>
<protein>
    <submittedName>
        <fullName evidence="2">Uncharacterized protein</fullName>
    </submittedName>
</protein>
<feature type="transmembrane region" description="Helical" evidence="1">
    <location>
        <begin position="71"/>
        <end position="91"/>
    </location>
</feature>
<accession>A0A2H1JM63</accession>
<dbReference type="Proteomes" id="UP000234498">
    <property type="component" value="Unassembled WGS sequence"/>
</dbReference>